<dbReference type="Pfam" id="PF14200">
    <property type="entry name" value="RicinB_lectin_2"/>
    <property type="match status" value="2"/>
</dbReference>
<dbReference type="EMBL" id="JACCKS010000036">
    <property type="protein sequence ID" value="NZA40171.1"/>
    <property type="molecule type" value="Genomic_DNA"/>
</dbReference>
<evidence type="ECO:0000313" key="4">
    <source>
        <dbReference type="Proteomes" id="UP000586254"/>
    </source>
</evidence>
<protein>
    <submittedName>
        <fullName evidence="3">RICIN domain-containing protein</fullName>
    </submittedName>
</protein>
<dbReference type="AlphaFoldDB" id="A0A853JSZ3"/>
<feature type="domain" description="Ricin B lectin" evidence="2">
    <location>
        <begin position="92"/>
        <end position="148"/>
    </location>
</feature>
<dbReference type="PROSITE" id="PS50231">
    <property type="entry name" value="RICIN_B_LECTIN"/>
    <property type="match status" value="1"/>
</dbReference>
<dbReference type="RefSeq" id="WP_180494250.1">
    <property type="nucleotide sequence ID" value="NZ_JACCKS010000036.1"/>
</dbReference>
<dbReference type="InterPro" id="IPR035992">
    <property type="entry name" value="Ricin_B-like_lectins"/>
</dbReference>
<feature type="compositionally biased region" description="Basic residues" evidence="1">
    <location>
        <begin position="166"/>
        <end position="184"/>
    </location>
</feature>
<feature type="compositionally biased region" description="Basic and acidic residues" evidence="1">
    <location>
        <begin position="151"/>
        <end position="160"/>
    </location>
</feature>
<reference evidence="3 4" key="1">
    <citation type="submission" date="2020-07" db="EMBL/GenBank/DDBJ databases">
        <title>Organ Donor 1.</title>
        <authorList>
            <person name="Marsh A.J."/>
            <person name="Azcarate-Peril M.A."/>
        </authorList>
    </citation>
    <scope>NUCLEOTIDE SEQUENCE [LARGE SCALE GENOMIC DNA]</scope>
    <source>
        <strain evidence="3 4">AMC0717</strain>
    </source>
</reference>
<dbReference type="Gene3D" id="2.80.10.50">
    <property type="match status" value="1"/>
</dbReference>
<evidence type="ECO:0000256" key="1">
    <source>
        <dbReference type="SAM" id="MobiDB-lite"/>
    </source>
</evidence>
<dbReference type="Proteomes" id="UP000586254">
    <property type="component" value="Unassembled WGS sequence"/>
</dbReference>
<feature type="domain" description="Ricin B lectin" evidence="2">
    <location>
        <begin position="6"/>
        <end position="85"/>
    </location>
</feature>
<feature type="region of interest" description="Disordered" evidence="1">
    <location>
        <begin position="147"/>
        <end position="184"/>
    </location>
</feature>
<comment type="caution">
    <text evidence="3">The sequence shown here is derived from an EMBL/GenBank/DDBJ whole genome shotgun (WGS) entry which is preliminary data.</text>
</comment>
<proteinExistence type="predicted"/>
<sequence>MKLQANKAYVIMAQEKTLALGIENGSAENGALIKLQEASQTGADSQKWTVKYVDGEWFKLINKHSGKALDLCMLGTVNGTWVQQWESVDTDSQLWTLEETAEGSCLIRSQRAGIYLDIAMGAAVPGAQMQIWEKTGSANQVWHFSPTQLDEAVKPDEKAASEAAPRKKKPREKPLRKKNSFIWS</sequence>
<dbReference type="InterPro" id="IPR000772">
    <property type="entry name" value="Ricin_B_lectin"/>
</dbReference>
<evidence type="ECO:0000313" key="3">
    <source>
        <dbReference type="EMBL" id="NZA40171.1"/>
    </source>
</evidence>
<dbReference type="SUPFAM" id="SSF50370">
    <property type="entry name" value="Ricin B-like lectins"/>
    <property type="match status" value="1"/>
</dbReference>
<name>A0A853JSZ3_9FIRM</name>
<accession>A0A853JSZ3</accession>
<evidence type="ECO:0000259" key="2">
    <source>
        <dbReference type="Pfam" id="PF14200"/>
    </source>
</evidence>
<dbReference type="CDD" id="cd00161">
    <property type="entry name" value="beta-trefoil_Ricin-like"/>
    <property type="match status" value="1"/>
</dbReference>
<gene>
    <name evidence="3" type="ORF">H0N91_19065</name>
</gene>
<organism evidence="3 4">
    <name type="scientific">Eubacterium callanderi</name>
    <dbReference type="NCBI Taxonomy" id="53442"/>
    <lineage>
        <taxon>Bacteria</taxon>
        <taxon>Bacillati</taxon>
        <taxon>Bacillota</taxon>
        <taxon>Clostridia</taxon>
        <taxon>Eubacteriales</taxon>
        <taxon>Eubacteriaceae</taxon>
        <taxon>Eubacterium</taxon>
    </lineage>
</organism>